<dbReference type="AlphaFoldDB" id="A0A366EZH4"/>
<gene>
    <name evidence="1" type="ORF">DET59_101185</name>
</gene>
<dbReference type="EMBL" id="QNRJ01000001">
    <property type="protein sequence ID" value="RBP07818.1"/>
    <property type="molecule type" value="Genomic_DNA"/>
</dbReference>
<dbReference type="Proteomes" id="UP000252118">
    <property type="component" value="Unassembled WGS sequence"/>
</dbReference>
<protein>
    <recommendedName>
        <fullName evidence="3">Glycosyltransferase</fullName>
    </recommendedName>
</protein>
<dbReference type="OrthoDB" id="2603324at2"/>
<evidence type="ECO:0000313" key="1">
    <source>
        <dbReference type="EMBL" id="RBP07818.1"/>
    </source>
</evidence>
<reference evidence="1 2" key="1">
    <citation type="submission" date="2018-06" db="EMBL/GenBank/DDBJ databases">
        <title>Freshwater and sediment microbial communities from various areas in North America, analyzing microbe dynamics in response to fracking.</title>
        <authorList>
            <person name="Lamendella R."/>
        </authorList>
    </citation>
    <scope>NUCLEOTIDE SEQUENCE [LARGE SCALE GENOMIC DNA]</scope>
    <source>
        <strain evidence="1 2">97B</strain>
    </source>
</reference>
<sequence length="217" mass="24063">MNGGVLVKKIGILVMSVMITLSFLPVLSTSAEAKQAECVSVASVKAKEDMRILWNDHVIYTRNYIISAVDGLEDQDVVLSRLLQNQKDIGNAIKPYYGEEAGNKLADLLTEHIVLAGKIVSAAKNGKQAEVEKLNKEWYRNADDIAGFLAKANPYWSVNALKDLLYMHLQFVTDEAVARIKKDWKGNITSFDNGKTHILHLSDALSGGIVKQFPEKF</sequence>
<organism evidence="1 2">
    <name type="scientific">Rossellomorea aquimaris</name>
    <dbReference type="NCBI Taxonomy" id="189382"/>
    <lineage>
        <taxon>Bacteria</taxon>
        <taxon>Bacillati</taxon>
        <taxon>Bacillota</taxon>
        <taxon>Bacilli</taxon>
        <taxon>Bacillales</taxon>
        <taxon>Bacillaceae</taxon>
        <taxon>Rossellomorea</taxon>
    </lineage>
</organism>
<evidence type="ECO:0000313" key="2">
    <source>
        <dbReference type="Proteomes" id="UP000252118"/>
    </source>
</evidence>
<accession>A0A366EZH4</accession>
<name>A0A366EZH4_9BACI</name>
<proteinExistence type="predicted"/>
<comment type="caution">
    <text evidence="1">The sequence shown here is derived from an EMBL/GenBank/DDBJ whole genome shotgun (WGS) entry which is preliminary data.</text>
</comment>
<evidence type="ECO:0008006" key="3">
    <source>
        <dbReference type="Google" id="ProtNLM"/>
    </source>
</evidence>